<feature type="compositionally biased region" description="Polar residues" evidence="2">
    <location>
        <begin position="69"/>
        <end position="87"/>
    </location>
</feature>
<protein>
    <submittedName>
        <fullName evidence="3">Uncharacterized protein</fullName>
    </submittedName>
</protein>
<gene>
    <name evidence="3" type="ORF">PAUS00366_LOCUS11557</name>
</gene>
<evidence type="ECO:0000256" key="2">
    <source>
        <dbReference type="SAM" id="MobiDB-lite"/>
    </source>
</evidence>
<feature type="region of interest" description="Disordered" evidence="2">
    <location>
        <begin position="557"/>
        <end position="611"/>
    </location>
</feature>
<feature type="compositionally biased region" description="Low complexity" evidence="2">
    <location>
        <begin position="557"/>
        <end position="568"/>
    </location>
</feature>
<evidence type="ECO:0000313" key="3">
    <source>
        <dbReference type="EMBL" id="CAE0718803.1"/>
    </source>
</evidence>
<dbReference type="AlphaFoldDB" id="A0A7S4AKQ5"/>
<feature type="compositionally biased region" description="Basic and acidic residues" evidence="2">
    <location>
        <begin position="284"/>
        <end position="294"/>
    </location>
</feature>
<feature type="region of interest" description="Disordered" evidence="2">
    <location>
        <begin position="284"/>
        <end position="307"/>
    </location>
</feature>
<feature type="compositionally biased region" description="Basic and acidic residues" evidence="2">
    <location>
        <begin position="347"/>
        <end position="360"/>
    </location>
</feature>
<dbReference type="EMBL" id="HBIX01015933">
    <property type="protein sequence ID" value="CAE0718803.1"/>
    <property type="molecule type" value="Transcribed_RNA"/>
</dbReference>
<feature type="compositionally biased region" description="Basic and acidic residues" evidence="2">
    <location>
        <begin position="572"/>
        <end position="583"/>
    </location>
</feature>
<organism evidence="3">
    <name type="scientific">Pseudo-nitzschia australis</name>
    <dbReference type="NCBI Taxonomy" id="44445"/>
    <lineage>
        <taxon>Eukaryota</taxon>
        <taxon>Sar</taxon>
        <taxon>Stramenopiles</taxon>
        <taxon>Ochrophyta</taxon>
        <taxon>Bacillariophyta</taxon>
        <taxon>Bacillariophyceae</taxon>
        <taxon>Bacillariophycidae</taxon>
        <taxon>Bacillariales</taxon>
        <taxon>Bacillariaceae</taxon>
        <taxon>Pseudo-nitzschia</taxon>
    </lineage>
</organism>
<feature type="region of interest" description="Disordered" evidence="2">
    <location>
        <begin position="66"/>
        <end position="87"/>
    </location>
</feature>
<feature type="compositionally biased region" description="Polar residues" evidence="2">
    <location>
        <begin position="221"/>
        <end position="234"/>
    </location>
</feature>
<feature type="region of interest" description="Disordered" evidence="2">
    <location>
        <begin position="221"/>
        <end position="240"/>
    </location>
</feature>
<evidence type="ECO:0000256" key="1">
    <source>
        <dbReference type="SAM" id="Coils"/>
    </source>
</evidence>
<sequence>MSAIDYGKGTGTRTGLGTNGGGYINVEKRLEELEMRRKMLMSAMSKVEDTETSELFQVLQNNCEEKDSYSPSYRYDTNTSSDDANANENATKVTDHYRLCEPVCQEAIDDTVSSSYENFVPIISHDACSANSPSYASYAPPSTTHCIESSEDAATYITRKPQLLSSLYQRQPISDRCHAVAEEETACLSSVVEGNDELPLQRNPTFSARPLLAALAALSTAQQDNQSSTGSSIAKNDEYHEAETRAIDDLSIDKIKENGEELLQFSVFQDENEAPSNDIPSCDGIDHHGHEFPNRRRKPVEQNQKQPKTIKYTINSEYTNLIRDQNGGDALAEIRNIKRPFNISNTPERHQTLSRQKEGTETPIPHMPVDEDFDTPEKYQDGVDCNELMNHKSLDLRASVEDIVTHTTADKTVIEGSKPNNPDATEVCESTVVNNDNDPNLALEKNLDMMILRNPLWQKALQDTYEPSLGTTIESKKTVFAEQPVSSADSPEIVDHTGLVCNNQNNETKEGFKKTIYLQSNEWSSIRPDADLDTPLASNVKNNNPFDFGVASDISDNSSDLQSTSSSSVCFKDNRDVNDHGGDGDGVDSDGDGNNCDDEHSPNSPAKPPVPLEVLTITTDFTIQSIGFTLSTQTNVESLGDESLIRTKTKYSGNDRRRRIAEDNWNGKKSINEKSTIISKKIQGLYSKGLKNLFMNPSILCQCTGPIAHNNVSSPSNAVFGDATRTGLESKIDESAQSCFN</sequence>
<accession>A0A7S4AKQ5</accession>
<keyword evidence="1" id="KW-0175">Coiled coil</keyword>
<reference evidence="3" key="1">
    <citation type="submission" date="2021-01" db="EMBL/GenBank/DDBJ databases">
        <authorList>
            <person name="Corre E."/>
            <person name="Pelletier E."/>
            <person name="Niang G."/>
            <person name="Scheremetjew M."/>
            <person name="Finn R."/>
            <person name="Kale V."/>
            <person name="Holt S."/>
            <person name="Cochrane G."/>
            <person name="Meng A."/>
            <person name="Brown T."/>
            <person name="Cohen L."/>
        </authorList>
    </citation>
    <scope>NUCLEOTIDE SEQUENCE</scope>
    <source>
        <strain evidence="3">10249 10 AB</strain>
    </source>
</reference>
<feature type="coiled-coil region" evidence="1">
    <location>
        <begin position="23"/>
        <end position="50"/>
    </location>
</feature>
<name>A0A7S4AKQ5_9STRA</name>
<proteinExistence type="predicted"/>
<feature type="region of interest" description="Disordered" evidence="2">
    <location>
        <begin position="343"/>
        <end position="375"/>
    </location>
</feature>